<keyword evidence="3" id="KW-1185">Reference proteome</keyword>
<keyword evidence="1" id="KW-0472">Membrane</keyword>
<keyword evidence="1" id="KW-1133">Transmembrane helix</keyword>
<name>A0ABW0P6K3_9HYPH</name>
<evidence type="ECO:0000313" key="3">
    <source>
        <dbReference type="Proteomes" id="UP001596060"/>
    </source>
</evidence>
<proteinExistence type="predicted"/>
<dbReference type="EMBL" id="JBHSLU010000061">
    <property type="protein sequence ID" value="MFC5507067.1"/>
    <property type="molecule type" value="Genomic_DNA"/>
</dbReference>
<organism evidence="2 3">
    <name type="scientific">Bosea massiliensis</name>
    <dbReference type="NCBI Taxonomy" id="151419"/>
    <lineage>
        <taxon>Bacteria</taxon>
        <taxon>Pseudomonadati</taxon>
        <taxon>Pseudomonadota</taxon>
        <taxon>Alphaproteobacteria</taxon>
        <taxon>Hyphomicrobiales</taxon>
        <taxon>Boseaceae</taxon>
        <taxon>Bosea</taxon>
    </lineage>
</organism>
<keyword evidence="1" id="KW-0812">Transmembrane</keyword>
<reference evidence="3" key="1">
    <citation type="journal article" date="2019" name="Int. J. Syst. Evol. Microbiol.">
        <title>The Global Catalogue of Microorganisms (GCM) 10K type strain sequencing project: providing services to taxonomists for standard genome sequencing and annotation.</title>
        <authorList>
            <consortium name="The Broad Institute Genomics Platform"/>
            <consortium name="The Broad Institute Genome Sequencing Center for Infectious Disease"/>
            <person name="Wu L."/>
            <person name="Ma J."/>
        </authorList>
    </citation>
    <scope>NUCLEOTIDE SEQUENCE [LARGE SCALE GENOMIC DNA]</scope>
    <source>
        <strain evidence="3">CCUG 43117</strain>
    </source>
</reference>
<gene>
    <name evidence="2" type="ORF">ACFPN9_17660</name>
</gene>
<dbReference type="Proteomes" id="UP001596060">
    <property type="component" value="Unassembled WGS sequence"/>
</dbReference>
<protein>
    <recommendedName>
        <fullName evidence="4">SGNH/GDSL hydrolase family protein</fullName>
    </recommendedName>
</protein>
<evidence type="ECO:0008006" key="4">
    <source>
        <dbReference type="Google" id="ProtNLM"/>
    </source>
</evidence>
<sequence>MSSSTSSSDAAVGASAASEARWAGFARSFVVTTLLALLGTLTLAWLIDPYDTGNTPLSLREGVRPQGPRTAAASRGRDPAFQGAIFGNSHVQLLSPERLQATTGIPFVSLMAPASGPKEGLVLMDWFLRHRREPPQAVIVGIDDLWCTADPQMPNAKPFPFWLYSRDRAEYLVGLLRFDVLEEFQRRIVYLLTGRGERARRDGYWDYEPNYIGMGYDRDPGKRAELEVYMPIGGNADGPYPAVKALEAMMAQVPGTKLILLRPPVYRSALPRPGSPSERPDAGCRNAYAELAARRPLTTLIDWRRDRPELHDPNQFFDRSHYRQPLALLVEAEITAALEAMR</sequence>
<dbReference type="RefSeq" id="WP_377817345.1">
    <property type="nucleotide sequence ID" value="NZ_JBHSLU010000061.1"/>
</dbReference>
<evidence type="ECO:0000256" key="1">
    <source>
        <dbReference type="SAM" id="Phobius"/>
    </source>
</evidence>
<comment type="caution">
    <text evidence="2">The sequence shown here is derived from an EMBL/GenBank/DDBJ whole genome shotgun (WGS) entry which is preliminary data.</text>
</comment>
<accession>A0ABW0P6K3</accession>
<evidence type="ECO:0000313" key="2">
    <source>
        <dbReference type="EMBL" id="MFC5507067.1"/>
    </source>
</evidence>
<feature type="transmembrane region" description="Helical" evidence="1">
    <location>
        <begin position="29"/>
        <end position="47"/>
    </location>
</feature>